<accession>A0A368NR92</accession>
<keyword evidence="1" id="KW-0472">Membrane</keyword>
<keyword evidence="3" id="KW-1185">Reference proteome</keyword>
<feature type="transmembrane region" description="Helical" evidence="1">
    <location>
        <begin position="12"/>
        <end position="30"/>
    </location>
</feature>
<comment type="caution">
    <text evidence="2">The sequence shown here is derived from an EMBL/GenBank/DDBJ whole genome shotgun (WGS) entry which is preliminary data.</text>
</comment>
<organism evidence="2 3">
    <name type="scientific">Corallincola holothuriorum</name>
    <dbReference type="NCBI Taxonomy" id="2282215"/>
    <lineage>
        <taxon>Bacteria</taxon>
        <taxon>Pseudomonadati</taxon>
        <taxon>Pseudomonadota</taxon>
        <taxon>Gammaproteobacteria</taxon>
        <taxon>Alteromonadales</taxon>
        <taxon>Psychromonadaceae</taxon>
        <taxon>Corallincola</taxon>
    </lineage>
</organism>
<dbReference type="RefSeq" id="WP_114336584.1">
    <property type="nucleotide sequence ID" value="NZ_QPID01000001.1"/>
</dbReference>
<evidence type="ECO:0000256" key="1">
    <source>
        <dbReference type="SAM" id="Phobius"/>
    </source>
</evidence>
<proteinExistence type="predicted"/>
<gene>
    <name evidence="2" type="ORF">DU002_01550</name>
</gene>
<sequence length="73" mass="7975">MSEQKWKWLFNCLMVLGIAMVATGVSIFLFTDLASTGGVASIRWVALLIGGGLFVLIPSKIFVTLILMQGDKR</sequence>
<name>A0A368NR92_9GAMM</name>
<feature type="transmembrane region" description="Helical" evidence="1">
    <location>
        <begin position="42"/>
        <end position="68"/>
    </location>
</feature>
<reference evidence="2 3" key="1">
    <citation type="submission" date="2018-07" db="EMBL/GenBank/DDBJ databases">
        <title>Corallincola holothuriorum sp. nov., a new facultative anaerobe isolated from sea cucumber Apostichopus japonicus.</title>
        <authorList>
            <person name="Xia H."/>
        </authorList>
    </citation>
    <scope>NUCLEOTIDE SEQUENCE [LARGE SCALE GENOMIC DNA]</scope>
    <source>
        <strain evidence="2 3">C4</strain>
    </source>
</reference>
<dbReference type="EMBL" id="QPID01000001">
    <property type="protein sequence ID" value="RCU52676.1"/>
    <property type="molecule type" value="Genomic_DNA"/>
</dbReference>
<protein>
    <submittedName>
        <fullName evidence="2">Uncharacterized protein</fullName>
    </submittedName>
</protein>
<evidence type="ECO:0000313" key="2">
    <source>
        <dbReference type="EMBL" id="RCU52676.1"/>
    </source>
</evidence>
<dbReference type="Proteomes" id="UP000252558">
    <property type="component" value="Unassembled WGS sequence"/>
</dbReference>
<dbReference type="AlphaFoldDB" id="A0A368NR92"/>
<keyword evidence="1" id="KW-0812">Transmembrane</keyword>
<evidence type="ECO:0000313" key="3">
    <source>
        <dbReference type="Proteomes" id="UP000252558"/>
    </source>
</evidence>
<keyword evidence="1" id="KW-1133">Transmembrane helix</keyword>